<dbReference type="Gene3D" id="1.10.287.130">
    <property type="match status" value="1"/>
</dbReference>
<keyword evidence="4" id="KW-0808">Transferase</keyword>
<dbReference type="Pfam" id="PF02518">
    <property type="entry name" value="HATPase_c"/>
    <property type="match status" value="1"/>
</dbReference>
<dbReference type="Gene3D" id="3.30.565.10">
    <property type="entry name" value="Histidine kinase-like ATPase, C-terminal domain"/>
    <property type="match status" value="1"/>
</dbReference>
<evidence type="ECO:0000313" key="14">
    <source>
        <dbReference type="Proteomes" id="UP000076925"/>
    </source>
</evidence>
<feature type="domain" description="PAS" evidence="11">
    <location>
        <begin position="20"/>
        <end position="90"/>
    </location>
</feature>
<proteinExistence type="predicted"/>
<feature type="domain" description="Histidine kinase" evidence="10">
    <location>
        <begin position="179"/>
        <end position="435"/>
    </location>
</feature>
<dbReference type="InterPro" id="IPR005467">
    <property type="entry name" value="His_kinase_dom"/>
</dbReference>
<dbReference type="PROSITE" id="PS50113">
    <property type="entry name" value="PAC"/>
    <property type="match status" value="1"/>
</dbReference>
<dbReference type="PANTHER" id="PTHR43065:SF50">
    <property type="entry name" value="HISTIDINE KINASE"/>
    <property type="match status" value="1"/>
</dbReference>
<dbReference type="InterPro" id="IPR036097">
    <property type="entry name" value="HisK_dim/P_sf"/>
</dbReference>
<evidence type="ECO:0000256" key="4">
    <source>
        <dbReference type="ARBA" id="ARBA00022679"/>
    </source>
</evidence>
<dbReference type="GO" id="GO:0005524">
    <property type="term" value="F:ATP binding"/>
    <property type="evidence" value="ECO:0007669"/>
    <property type="project" value="UniProtKB-KW"/>
</dbReference>
<dbReference type="PRINTS" id="PR00344">
    <property type="entry name" value="BCTRLSENSOR"/>
</dbReference>
<keyword evidence="14" id="KW-1185">Reference proteome</keyword>
<keyword evidence="7" id="KW-0067">ATP-binding</keyword>
<accession>A0A139XCY4</accession>
<reference evidence="13 14" key="1">
    <citation type="journal article" date="2013" name="Genome Biol. Evol.">
        <title>Genomes of Stigonematalean cyanobacteria (subsection V) and the evolution of oxygenic photosynthesis from prokaryotes to plastids.</title>
        <authorList>
            <person name="Dagan T."/>
            <person name="Roettger M."/>
            <person name="Stucken K."/>
            <person name="Landan G."/>
            <person name="Koch R."/>
            <person name="Major P."/>
            <person name="Gould S.B."/>
            <person name="Goremykin V.V."/>
            <person name="Rippka R."/>
            <person name="Tandeau de Marsac N."/>
            <person name="Gugger M."/>
            <person name="Lockhart P.J."/>
            <person name="Allen J.F."/>
            <person name="Brune I."/>
            <person name="Maus I."/>
            <person name="Puhler A."/>
            <person name="Martin W.F."/>
        </authorList>
    </citation>
    <scope>NUCLEOTIDE SEQUENCE [LARGE SCALE GENOMIC DNA]</scope>
    <source>
        <strain evidence="13 14">PCC 7110</strain>
    </source>
</reference>
<evidence type="ECO:0000259" key="11">
    <source>
        <dbReference type="PROSITE" id="PS50112"/>
    </source>
</evidence>
<dbReference type="STRING" id="128403.WA1_21370"/>
<dbReference type="InterPro" id="IPR036890">
    <property type="entry name" value="HATPase_C_sf"/>
</dbReference>
<dbReference type="EMBL" id="ANNX02000020">
    <property type="protein sequence ID" value="KYC42513.1"/>
    <property type="molecule type" value="Genomic_DNA"/>
</dbReference>
<dbReference type="Gene3D" id="3.30.450.20">
    <property type="entry name" value="PAS domain"/>
    <property type="match status" value="1"/>
</dbReference>
<dbReference type="InterPro" id="IPR003661">
    <property type="entry name" value="HisK_dim/P_dom"/>
</dbReference>
<dbReference type="PANTHER" id="PTHR43065">
    <property type="entry name" value="SENSOR HISTIDINE KINASE"/>
    <property type="match status" value="1"/>
</dbReference>
<dbReference type="SUPFAM" id="SSF47384">
    <property type="entry name" value="Homodimeric domain of signal transducing histidine kinase"/>
    <property type="match status" value="1"/>
</dbReference>
<name>A0A139XCY4_9CYAN</name>
<dbReference type="InterPro" id="IPR000700">
    <property type="entry name" value="PAS-assoc_C"/>
</dbReference>
<dbReference type="AlphaFoldDB" id="A0A139XCY4"/>
<dbReference type="Pfam" id="PF00989">
    <property type="entry name" value="PAS"/>
    <property type="match status" value="1"/>
</dbReference>
<protein>
    <recommendedName>
        <fullName evidence="2">histidine kinase</fullName>
        <ecNumber evidence="2">2.7.13.3</ecNumber>
    </recommendedName>
</protein>
<dbReference type="InterPro" id="IPR000014">
    <property type="entry name" value="PAS"/>
</dbReference>
<sequence length="435" mass="48777">MNADANVSLGIHGYPSLEQSQERLKLIVQQTPLIVVEWNTRFEVQTWNPAAEKAFGYRKEEVLGQHFSFIVPEEYRAYVDDVAKQILAQHGGSHAINENLTKNGQRITCEWFNAPMIDSTGELLGGLSVALDISDRKRAEAAVIQKTQELEQALQDLQNAQLQIVQSEKMASLGNLVAGVAHEINNPIGFLNGSINNAKDYVQDLLRHLRLYQQHYPQAATPIQNHAEDIDLEFLSEDLPKLLDSMKGATDRITSISTSLRTFSRADTDYKVSANLHEGLDSTLLILKYRLKANEHRPAINIMKEYGKLPQIKCFPSQINQVFMNILANAIDVFDEMTQTQSFVELRANRQQITIYTQALENWVQIRIRDNGKGMTEDVSAKIFDHLFTTKAVGKGTGFGLAIARQIVVEKHNGELSVHSTPGQGTEFTILLPVK</sequence>
<dbReference type="GO" id="GO:0000155">
    <property type="term" value="F:phosphorelay sensor kinase activity"/>
    <property type="evidence" value="ECO:0007669"/>
    <property type="project" value="InterPro"/>
</dbReference>
<evidence type="ECO:0000256" key="8">
    <source>
        <dbReference type="ARBA" id="ARBA00023012"/>
    </source>
</evidence>
<dbReference type="SUPFAM" id="SSF55874">
    <property type="entry name" value="ATPase domain of HSP90 chaperone/DNA topoisomerase II/histidine kinase"/>
    <property type="match status" value="1"/>
</dbReference>
<feature type="domain" description="PAC" evidence="12">
    <location>
        <begin position="90"/>
        <end position="145"/>
    </location>
</feature>
<dbReference type="PROSITE" id="PS50112">
    <property type="entry name" value="PAS"/>
    <property type="match status" value="1"/>
</dbReference>
<dbReference type="InterPro" id="IPR035965">
    <property type="entry name" value="PAS-like_dom_sf"/>
</dbReference>
<dbReference type="Proteomes" id="UP000076925">
    <property type="component" value="Unassembled WGS sequence"/>
</dbReference>
<organism evidence="13 14">
    <name type="scientific">Scytonema hofmannii PCC 7110</name>
    <dbReference type="NCBI Taxonomy" id="128403"/>
    <lineage>
        <taxon>Bacteria</taxon>
        <taxon>Bacillati</taxon>
        <taxon>Cyanobacteriota</taxon>
        <taxon>Cyanophyceae</taxon>
        <taxon>Nostocales</taxon>
        <taxon>Scytonemataceae</taxon>
        <taxon>Scytonema</taxon>
    </lineage>
</organism>
<evidence type="ECO:0000256" key="3">
    <source>
        <dbReference type="ARBA" id="ARBA00022553"/>
    </source>
</evidence>
<comment type="catalytic activity">
    <reaction evidence="1">
        <text>ATP + protein L-histidine = ADP + protein N-phospho-L-histidine.</text>
        <dbReference type="EC" id="2.7.13.3"/>
    </reaction>
</comment>
<keyword evidence="9" id="KW-0175">Coiled coil</keyword>
<dbReference type="GO" id="GO:0006355">
    <property type="term" value="P:regulation of DNA-templated transcription"/>
    <property type="evidence" value="ECO:0007669"/>
    <property type="project" value="InterPro"/>
</dbReference>
<dbReference type="OrthoDB" id="442998at2"/>
<evidence type="ECO:0000256" key="7">
    <source>
        <dbReference type="ARBA" id="ARBA00022840"/>
    </source>
</evidence>
<gene>
    <name evidence="13" type="ORF">WA1_21370</name>
</gene>
<dbReference type="InterPro" id="IPR013767">
    <property type="entry name" value="PAS_fold"/>
</dbReference>
<evidence type="ECO:0000259" key="10">
    <source>
        <dbReference type="PROSITE" id="PS50109"/>
    </source>
</evidence>
<dbReference type="PROSITE" id="PS50109">
    <property type="entry name" value="HIS_KIN"/>
    <property type="match status" value="1"/>
</dbReference>
<keyword evidence="5" id="KW-0547">Nucleotide-binding</keyword>
<evidence type="ECO:0000256" key="1">
    <source>
        <dbReference type="ARBA" id="ARBA00000085"/>
    </source>
</evidence>
<dbReference type="CDD" id="cd00130">
    <property type="entry name" value="PAS"/>
    <property type="match status" value="1"/>
</dbReference>
<dbReference type="SMART" id="SM00091">
    <property type="entry name" value="PAS"/>
    <property type="match status" value="1"/>
</dbReference>
<dbReference type="NCBIfam" id="TIGR00229">
    <property type="entry name" value="sensory_box"/>
    <property type="match status" value="1"/>
</dbReference>
<evidence type="ECO:0000256" key="9">
    <source>
        <dbReference type="SAM" id="Coils"/>
    </source>
</evidence>
<evidence type="ECO:0000256" key="2">
    <source>
        <dbReference type="ARBA" id="ARBA00012438"/>
    </source>
</evidence>
<comment type="caution">
    <text evidence="13">The sequence shown here is derived from an EMBL/GenBank/DDBJ whole genome shotgun (WGS) entry which is preliminary data.</text>
</comment>
<feature type="coiled-coil region" evidence="9">
    <location>
        <begin position="136"/>
        <end position="170"/>
    </location>
</feature>
<dbReference type="SUPFAM" id="SSF55785">
    <property type="entry name" value="PYP-like sensor domain (PAS domain)"/>
    <property type="match status" value="1"/>
</dbReference>
<evidence type="ECO:0000259" key="12">
    <source>
        <dbReference type="PROSITE" id="PS50113"/>
    </source>
</evidence>
<dbReference type="RefSeq" id="WP_017748920.1">
    <property type="nucleotide sequence ID" value="NZ_KQ976354.1"/>
</dbReference>
<dbReference type="CDD" id="cd00082">
    <property type="entry name" value="HisKA"/>
    <property type="match status" value="1"/>
</dbReference>
<dbReference type="InterPro" id="IPR003594">
    <property type="entry name" value="HATPase_dom"/>
</dbReference>
<keyword evidence="3" id="KW-0597">Phosphoprotein</keyword>
<dbReference type="InterPro" id="IPR004358">
    <property type="entry name" value="Sig_transdc_His_kin-like_C"/>
</dbReference>
<dbReference type="EC" id="2.7.13.3" evidence="2"/>
<evidence type="ECO:0000256" key="5">
    <source>
        <dbReference type="ARBA" id="ARBA00022741"/>
    </source>
</evidence>
<evidence type="ECO:0000256" key="6">
    <source>
        <dbReference type="ARBA" id="ARBA00022777"/>
    </source>
</evidence>
<keyword evidence="6" id="KW-0418">Kinase</keyword>
<dbReference type="SMART" id="SM00387">
    <property type="entry name" value="HATPase_c"/>
    <property type="match status" value="1"/>
</dbReference>
<keyword evidence="8" id="KW-0902">Two-component regulatory system</keyword>
<evidence type="ECO:0000313" key="13">
    <source>
        <dbReference type="EMBL" id="KYC42513.1"/>
    </source>
</evidence>